<feature type="domain" description="NADH-quinone oxidoreductase subunit D" evidence="6">
    <location>
        <begin position="169"/>
        <end position="359"/>
    </location>
</feature>
<name>A0A4Y9ZUQ0_9AGAM</name>
<dbReference type="EMBL" id="SFCI01000798">
    <property type="protein sequence ID" value="TFY77900.1"/>
    <property type="molecule type" value="Genomic_DNA"/>
</dbReference>
<dbReference type="Proteomes" id="UP000298061">
    <property type="component" value="Unassembled WGS sequence"/>
</dbReference>
<dbReference type="STRING" id="135208.A0A4Y9ZUQ0"/>
<dbReference type="HAMAP" id="MF_01358">
    <property type="entry name" value="NDH1_NuoD"/>
    <property type="match status" value="1"/>
</dbReference>
<evidence type="ECO:0000256" key="2">
    <source>
        <dbReference type="ARBA" id="ARBA00022448"/>
    </source>
</evidence>
<evidence type="ECO:0000313" key="8">
    <source>
        <dbReference type="Proteomes" id="UP000298061"/>
    </source>
</evidence>
<sequence>MTAHEILAETGSKKESQMRHFTVNFGPQHPAAHGVLRMILELNGEEVLRADPHIGLLHRGTEKLIEYKTYTQALPYFDRLDYVSMMTNELCYSLAVEKLLNIEVPERAKWIRTLFGEITRVLNHLMAVLTHTMDVGALTPFLWGFEEREKLMEFYERVSGARLHAAYTRVDEIEEVVTGNRIWKQRTIGIGKVTAQEALDYSFSGVMLRGSGVKWDLRKVAPYDKYDEVEFDVPIGKNGDCYDRYLCRVQEFRESLRIIDQCLNKMPTGAVKVDDHKLVPPPRASMKESMESLIHHFKIFSEGYSVPPGETYSAIEAPKGEMGVYLVSDGTNRPYRCSIRAPGFAHLAGADFMMRHVSLMAKKHVRLTISPTMTAVVAFTFGSLGDIISLLQIANGVRKALCDTKGVSAEYRDLLAELDTLVYTITSAQRTLSVHDPNHLSQSVENGLYHAVQVCLRLLTQANERISVCRNAVAKDGGSKTSNLWGRVGWMLLRKDELIALRLRLSEQIKAMDTLLTLAQGDHLKRIADQVDRTKDQLDCVQLAAREQHALVMEIHRCVKKLPQRLGYLWEGDPDQDSLPIEFIFDDRRAITLPSEFFGTRQVRQFISDPPNPISDPKLVLKII</sequence>
<comment type="similarity">
    <text evidence="1 5">Belongs to the complex I 49 kDa subunit family.</text>
</comment>
<organism evidence="7 8">
    <name type="scientific">Hericium alpestre</name>
    <dbReference type="NCBI Taxonomy" id="135208"/>
    <lineage>
        <taxon>Eukaryota</taxon>
        <taxon>Fungi</taxon>
        <taxon>Dikarya</taxon>
        <taxon>Basidiomycota</taxon>
        <taxon>Agaricomycotina</taxon>
        <taxon>Agaricomycetes</taxon>
        <taxon>Russulales</taxon>
        <taxon>Hericiaceae</taxon>
        <taxon>Hericium</taxon>
    </lineage>
</organism>
<accession>A0A4Y9ZUQ0</accession>
<dbReference type="InterPro" id="IPR029014">
    <property type="entry name" value="NiFe-Hase_large"/>
</dbReference>
<keyword evidence="8" id="KW-1185">Reference proteome</keyword>
<keyword evidence="3 5" id="KW-1278">Translocase</keyword>
<comment type="caution">
    <text evidence="7">The sequence shown here is derived from an EMBL/GenBank/DDBJ whole genome shotgun (WGS) entry which is preliminary data.</text>
</comment>
<dbReference type="OrthoDB" id="1009at2759"/>
<keyword evidence="4 5" id="KW-0520">NAD</keyword>
<dbReference type="Pfam" id="PF00346">
    <property type="entry name" value="Complex1_49kDa"/>
    <property type="match status" value="1"/>
</dbReference>
<dbReference type="PANTHER" id="PTHR11993">
    <property type="entry name" value="NADH-UBIQUINONE OXIDOREDUCTASE 49 KDA SUBUNIT"/>
    <property type="match status" value="1"/>
</dbReference>
<dbReference type="InterPro" id="IPR001135">
    <property type="entry name" value="NADH_Q_OxRdtase_suD"/>
</dbReference>
<dbReference type="GO" id="GO:0048038">
    <property type="term" value="F:quinone binding"/>
    <property type="evidence" value="ECO:0007669"/>
    <property type="project" value="InterPro"/>
</dbReference>
<keyword evidence="2 5" id="KW-0813">Transport</keyword>
<dbReference type="GO" id="GO:0051287">
    <property type="term" value="F:NAD binding"/>
    <property type="evidence" value="ECO:0007669"/>
    <property type="project" value="InterPro"/>
</dbReference>
<gene>
    <name evidence="7" type="ORF">EWM64_g6112</name>
</gene>
<evidence type="ECO:0000256" key="5">
    <source>
        <dbReference type="RuleBase" id="RU003685"/>
    </source>
</evidence>
<dbReference type="AlphaFoldDB" id="A0A4Y9ZUQ0"/>
<evidence type="ECO:0000313" key="7">
    <source>
        <dbReference type="EMBL" id="TFY77900.1"/>
    </source>
</evidence>
<evidence type="ECO:0000256" key="3">
    <source>
        <dbReference type="ARBA" id="ARBA00022967"/>
    </source>
</evidence>
<dbReference type="PROSITE" id="PS00535">
    <property type="entry name" value="COMPLEX1_49K"/>
    <property type="match status" value="1"/>
</dbReference>
<protein>
    <recommendedName>
        <fullName evidence="6">NADH-quinone oxidoreductase subunit D domain-containing protein</fullName>
    </recommendedName>
</protein>
<dbReference type="PANTHER" id="PTHR11993:SF10">
    <property type="entry name" value="NADH DEHYDROGENASE [UBIQUINONE] IRON-SULFUR PROTEIN 2, MITOCHONDRIAL"/>
    <property type="match status" value="1"/>
</dbReference>
<dbReference type="SUPFAM" id="SSF56762">
    <property type="entry name" value="HydB/Nqo4-like"/>
    <property type="match status" value="1"/>
</dbReference>
<proteinExistence type="inferred from homology"/>
<reference evidence="7 8" key="1">
    <citation type="submission" date="2019-02" db="EMBL/GenBank/DDBJ databases">
        <title>Genome sequencing of the rare red list fungi Hericium alpestre (H. flagellum).</title>
        <authorList>
            <person name="Buettner E."/>
            <person name="Kellner H."/>
        </authorList>
    </citation>
    <scope>NUCLEOTIDE SEQUENCE [LARGE SCALE GENOMIC DNA]</scope>
    <source>
        <strain evidence="7 8">DSM 108284</strain>
    </source>
</reference>
<evidence type="ECO:0000256" key="1">
    <source>
        <dbReference type="ARBA" id="ARBA00005769"/>
    </source>
</evidence>
<dbReference type="GO" id="GO:0016651">
    <property type="term" value="F:oxidoreductase activity, acting on NAD(P)H"/>
    <property type="evidence" value="ECO:0007669"/>
    <property type="project" value="InterPro"/>
</dbReference>
<dbReference type="Gene3D" id="1.10.645.10">
    <property type="entry name" value="Cytochrome-c3 Hydrogenase, chain B"/>
    <property type="match status" value="2"/>
</dbReference>
<dbReference type="GO" id="GO:0005739">
    <property type="term" value="C:mitochondrion"/>
    <property type="evidence" value="ECO:0007669"/>
    <property type="project" value="GOC"/>
</dbReference>
<evidence type="ECO:0000259" key="6">
    <source>
        <dbReference type="Pfam" id="PF00346"/>
    </source>
</evidence>
<dbReference type="InterPro" id="IPR014029">
    <property type="entry name" value="NADH_UbQ_OxRdtase_49kDa_CS"/>
</dbReference>
<dbReference type="GO" id="GO:0006120">
    <property type="term" value="P:mitochondrial electron transport, NADH to ubiquinone"/>
    <property type="evidence" value="ECO:0007669"/>
    <property type="project" value="TreeGrafter"/>
</dbReference>
<dbReference type="InterPro" id="IPR022885">
    <property type="entry name" value="NDH1_su_D/H"/>
</dbReference>
<evidence type="ECO:0000256" key="4">
    <source>
        <dbReference type="ARBA" id="ARBA00023027"/>
    </source>
</evidence>